<dbReference type="Gene3D" id="3.80.10.10">
    <property type="entry name" value="Ribonuclease Inhibitor"/>
    <property type="match status" value="1"/>
</dbReference>
<dbReference type="RefSeq" id="WP_074835724.1">
    <property type="nucleotide sequence ID" value="NZ_FOAT01000021.1"/>
</dbReference>
<sequence length="283" mass="32108">MKKKKVIITVCVICLVLARIFTPYLGRPFLIKCNVNGDGDKKFYLSGDVNKIYLFSSHDPCIKFIKYCNDLEELSVLGNPDTFNIEDIANPNLIKLSLSGDGINWSSLNKCTELKELFISCFSNFTTVEDISGLTKLERLTIYNDEELSLSKLNELKNLKELTIVCLNEIDCEDLSQLEKLEKLNLNTHGSMKFKQKTGLKNTDQLNKLKNLKELNICCNNDINCEDFAQLENLEVLSLESDGKITGLDSVGMDNLIRINIPITKLTNEAKKKLKEKGVYIEY</sequence>
<dbReference type="OrthoDB" id="2644439at2"/>
<proteinExistence type="predicted"/>
<dbReference type="SUPFAM" id="SSF52058">
    <property type="entry name" value="L domain-like"/>
    <property type="match status" value="1"/>
</dbReference>
<dbReference type="AlphaFoldDB" id="A0A1H7PEB2"/>
<evidence type="ECO:0008006" key="3">
    <source>
        <dbReference type="Google" id="ProtNLM"/>
    </source>
</evidence>
<organism evidence="1 2">
    <name type="scientific">Ruminococcus albus</name>
    <dbReference type="NCBI Taxonomy" id="1264"/>
    <lineage>
        <taxon>Bacteria</taxon>
        <taxon>Bacillati</taxon>
        <taxon>Bacillota</taxon>
        <taxon>Clostridia</taxon>
        <taxon>Eubacteriales</taxon>
        <taxon>Oscillospiraceae</taxon>
        <taxon>Ruminococcus</taxon>
    </lineage>
</organism>
<protein>
    <recommendedName>
        <fullName evidence="3">Internalin A</fullName>
    </recommendedName>
</protein>
<evidence type="ECO:0000313" key="1">
    <source>
        <dbReference type="EMBL" id="SEL34111.1"/>
    </source>
</evidence>
<evidence type="ECO:0000313" key="2">
    <source>
        <dbReference type="Proteomes" id="UP000186015"/>
    </source>
</evidence>
<dbReference type="EMBL" id="FOAT01000021">
    <property type="protein sequence ID" value="SEL34111.1"/>
    <property type="molecule type" value="Genomic_DNA"/>
</dbReference>
<reference evidence="1 2" key="1">
    <citation type="submission" date="2016-10" db="EMBL/GenBank/DDBJ databases">
        <authorList>
            <person name="de Groot N.N."/>
        </authorList>
    </citation>
    <scope>NUCLEOTIDE SEQUENCE [LARGE SCALE GENOMIC DNA]</scope>
    <source>
        <strain evidence="1 2">KH2T6</strain>
    </source>
</reference>
<dbReference type="Proteomes" id="UP000186015">
    <property type="component" value="Unassembled WGS sequence"/>
</dbReference>
<dbReference type="InterPro" id="IPR032675">
    <property type="entry name" value="LRR_dom_sf"/>
</dbReference>
<gene>
    <name evidence="1" type="ORF">SAMN05216469_12112</name>
</gene>
<name>A0A1H7PEB2_RUMAL</name>
<accession>A0A1H7PEB2</accession>